<dbReference type="Proteomes" id="UP000824219">
    <property type="component" value="Linkage Group LG21"/>
</dbReference>
<keyword evidence="9" id="KW-0325">Glycoprotein</keyword>
<comment type="caution">
    <text evidence="14">The sequence shown here is derived from an EMBL/GenBank/DDBJ whole genome shotgun (WGS) entry which is preliminary data.</text>
</comment>
<dbReference type="SMART" id="SM00409">
    <property type="entry name" value="IG"/>
    <property type="match status" value="7"/>
</dbReference>
<feature type="chain" id="PRO_5038395048" description="Ig-like domain-containing protein" evidence="12">
    <location>
        <begin position="18"/>
        <end position="851"/>
    </location>
</feature>
<dbReference type="GO" id="GO:0031295">
    <property type="term" value="P:T cell costimulation"/>
    <property type="evidence" value="ECO:0007669"/>
    <property type="project" value="TreeGrafter"/>
</dbReference>
<accession>A0A9D3NBM6</accession>
<dbReference type="GO" id="GO:0042130">
    <property type="term" value="P:negative regulation of T cell proliferation"/>
    <property type="evidence" value="ECO:0007669"/>
    <property type="project" value="TreeGrafter"/>
</dbReference>
<dbReference type="PANTHER" id="PTHR25466:SF14">
    <property type="entry name" value="BUTYROPHILIN SUBFAMILY 2 MEMBER A2-LIKE-RELATED"/>
    <property type="match status" value="1"/>
</dbReference>
<dbReference type="Pfam" id="PF07686">
    <property type="entry name" value="V-set"/>
    <property type="match status" value="7"/>
</dbReference>
<dbReference type="GO" id="GO:0006955">
    <property type="term" value="P:immune response"/>
    <property type="evidence" value="ECO:0007669"/>
    <property type="project" value="TreeGrafter"/>
</dbReference>
<dbReference type="CDD" id="cd00099">
    <property type="entry name" value="IgV"/>
    <property type="match status" value="1"/>
</dbReference>
<evidence type="ECO:0000259" key="13">
    <source>
        <dbReference type="PROSITE" id="PS50835"/>
    </source>
</evidence>
<dbReference type="GO" id="GO:0009897">
    <property type="term" value="C:external side of plasma membrane"/>
    <property type="evidence" value="ECO:0007669"/>
    <property type="project" value="TreeGrafter"/>
</dbReference>
<feature type="domain" description="Ig-like" evidence="13">
    <location>
        <begin position="124"/>
        <end position="214"/>
    </location>
</feature>
<evidence type="ECO:0000256" key="8">
    <source>
        <dbReference type="ARBA" id="ARBA00023170"/>
    </source>
</evidence>
<keyword evidence="7" id="KW-1015">Disulfide bond</keyword>
<dbReference type="AlphaFoldDB" id="A0A9D3NBM6"/>
<keyword evidence="4 12" id="KW-0732">Signal</keyword>
<evidence type="ECO:0000256" key="6">
    <source>
        <dbReference type="ARBA" id="ARBA00023136"/>
    </source>
</evidence>
<reference evidence="14 15" key="1">
    <citation type="submission" date="2021-06" db="EMBL/GenBank/DDBJ databases">
        <title>Chromosome-level genome assembly of the red-tail catfish (Hemibagrus wyckioides).</title>
        <authorList>
            <person name="Shao F."/>
        </authorList>
    </citation>
    <scope>NUCLEOTIDE SEQUENCE [LARGE SCALE GENOMIC DNA]</scope>
    <source>
        <strain evidence="14">EC202008001</strain>
        <tissue evidence="14">Blood</tissue>
    </source>
</reference>
<evidence type="ECO:0000313" key="15">
    <source>
        <dbReference type="Proteomes" id="UP000824219"/>
    </source>
</evidence>
<keyword evidence="5 11" id="KW-1133">Transmembrane helix</keyword>
<dbReference type="SUPFAM" id="SSF48726">
    <property type="entry name" value="Immunoglobulin"/>
    <property type="match status" value="7"/>
</dbReference>
<dbReference type="OrthoDB" id="8836910at2759"/>
<keyword evidence="15" id="KW-1185">Reference proteome</keyword>
<feature type="domain" description="Ig-like" evidence="13">
    <location>
        <begin position="500"/>
        <end position="599"/>
    </location>
</feature>
<evidence type="ECO:0000256" key="2">
    <source>
        <dbReference type="ARBA" id="ARBA00022475"/>
    </source>
</evidence>
<dbReference type="PROSITE" id="PS50835">
    <property type="entry name" value="IG_LIKE"/>
    <property type="match status" value="6"/>
</dbReference>
<evidence type="ECO:0000256" key="10">
    <source>
        <dbReference type="ARBA" id="ARBA00023319"/>
    </source>
</evidence>
<evidence type="ECO:0000256" key="7">
    <source>
        <dbReference type="ARBA" id="ARBA00023157"/>
    </source>
</evidence>
<dbReference type="GO" id="GO:0007166">
    <property type="term" value="P:cell surface receptor signaling pathway"/>
    <property type="evidence" value="ECO:0007669"/>
    <property type="project" value="TreeGrafter"/>
</dbReference>
<feature type="domain" description="Ig-like" evidence="13">
    <location>
        <begin position="610"/>
        <end position="703"/>
    </location>
</feature>
<evidence type="ECO:0000256" key="5">
    <source>
        <dbReference type="ARBA" id="ARBA00022989"/>
    </source>
</evidence>
<feature type="domain" description="Ig-like" evidence="13">
    <location>
        <begin position="398"/>
        <end position="491"/>
    </location>
</feature>
<keyword evidence="2" id="KW-1003">Cell membrane</keyword>
<dbReference type="SMART" id="SM00406">
    <property type="entry name" value="IGv"/>
    <property type="match status" value="7"/>
</dbReference>
<evidence type="ECO:0000256" key="12">
    <source>
        <dbReference type="SAM" id="SignalP"/>
    </source>
</evidence>
<feature type="signal peptide" evidence="12">
    <location>
        <begin position="1"/>
        <end position="17"/>
    </location>
</feature>
<name>A0A9D3NBM6_9TELE</name>
<keyword evidence="8" id="KW-0675">Receptor</keyword>
<feature type="transmembrane region" description="Helical" evidence="11">
    <location>
        <begin position="717"/>
        <end position="740"/>
    </location>
</feature>
<keyword evidence="3 11" id="KW-0812">Transmembrane</keyword>
<dbReference type="InterPro" id="IPR007110">
    <property type="entry name" value="Ig-like_dom"/>
</dbReference>
<evidence type="ECO:0000256" key="11">
    <source>
        <dbReference type="SAM" id="Phobius"/>
    </source>
</evidence>
<evidence type="ECO:0000256" key="9">
    <source>
        <dbReference type="ARBA" id="ARBA00023180"/>
    </source>
</evidence>
<comment type="subcellular location">
    <subcellularLocation>
        <location evidence="1">Cell membrane</location>
        <topology evidence="1">Single-pass type I membrane protein</topology>
    </subcellularLocation>
</comment>
<dbReference type="InterPro" id="IPR051713">
    <property type="entry name" value="T-cell_Activation_Regulation"/>
</dbReference>
<dbReference type="GO" id="GO:0071222">
    <property type="term" value="P:cellular response to lipopolysaccharide"/>
    <property type="evidence" value="ECO:0007669"/>
    <property type="project" value="TreeGrafter"/>
</dbReference>
<dbReference type="Gene3D" id="2.60.40.10">
    <property type="entry name" value="Immunoglobulins"/>
    <property type="match status" value="7"/>
</dbReference>
<proteinExistence type="predicted"/>
<dbReference type="EMBL" id="JAHKSW010000021">
    <property type="protein sequence ID" value="KAG7319195.1"/>
    <property type="molecule type" value="Genomic_DNA"/>
</dbReference>
<sequence>MKVTGILLMVCLSVTHSHTFPDKSAMVNGPVSLPCTCSGEEVEWTIFSPIKATIAGCHHGVCEIKPPFKKSFSFLGNTSSGNFSISINSTRYNDHGMYRCTCNGVQVSAGKLHVYDPRIVMVVEGNNITLPCYGDTRLDAKDVQWKKDGKDLLGYASAKPSETSAGRFSVSKQGFQDGDLSLHISSVSLSDAGFYLCLIHRESREGDPRAVVLMVEKDQPEHQPPTTPNCYTRYLGVAGALGLLHEVKLFFDKGFGLYILHRAVVVREHHEAGFKHEHVPDCSLSVDAALPDVYRQRGLNEPVTFPCTCSGNQSEVLWTCFIPRKADIATCHSQTCRIEQRCLRRFSVSGDASRGNFSMRISSVVYNDAGSYRCTCDKAVATEVKLKVYVPTVIKAIEGENITLPCYGLTHQSVKDVKWMKAGRPFLLFIHNRSVTHEEASADRFMMSVEGFQDGDLSLHINSVQQSDAGFYQCLIHDEAYEGDPRAVLLKVKVYLLMQPCQTFIVREVLVNEPVTFPCTCSGNQSEVLWTRFIPRKADIATCHSQTCRIEQRCLRRFSVSGDASRGNFSMRISSVVYNDAGSYRCTCDKAVATEVKLRVYVPTVIKAIEGENITLPCYGLTHQSVKDVKWMKAGRLFLLFIHNRSVTHEEASADRFMMSVEGFQDGDLSLHINSVQQSDAGFYQCLIHDEAYEGDPRAVLLKVEGIQPLTTTCNEVVILAVLLGLVGFIDITGAIFYIFQVIKAIEGENLALPCYGLTHQSVKDVKWMKAGRLFLLFIHNRSVTHEEASADRFMMSVEGFQDGDLSLHINSVQQSDAGFYQCLIHDEAYEGDPRAVLLKVDSKFLQIKHH</sequence>
<keyword evidence="6 11" id="KW-0472">Membrane</keyword>
<dbReference type="SMART" id="SM00408">
    <property type="entry name" value="IGc2"/>
    <property type="match status" value="5"/>
</dbReference>
<gene>
    <name evidence="14" type="ORF">KOW79_017669</name>
</gene>
<evidence type="ECO:0000313" key="14">
    <source>
        <dbReference type="EMBL" id="KAG7319195.1"/>
    </source>
</evidence>
<dbReference type="PANTHER" id="PTHR25466">
    <property type="entry name" value="T-LYMPHOCYTE ACTIVATION ANTIGEN"/>
    <property type="match status" value="1"/>
</dbReference>
<feature type="domain" description="Ig-like" evidence="13">
    <location>
        <begin position="280"/>
        <end position="387"/>
    </location>
</feature>
<dbReference type="InterPro" id="IPR003599">
    <property type="entry name" value="Ig_sub"/>
</dbReference>
<dbReference type="InterPro" id="IPR003598">
    <property type="entry name" value="Ig_sub2"/>
</dbReference>
<dbReference type="InterPro" id="IPR013783">
    <property type="entry name" value="Ig-like_fold"/>
</dbReference>
<keyword evidence="10" id="KW-0393">Immunoglobulin domain</keyword>
<dbReference type="InterPro" id="IPR036179">
    <property type="entry name" value="Ig-like_dom_sf"/>
</dbReference>
<protein>
    <recommendedName>
        <fullName evidence="13">Ig-like domain-containing protein</fullName>
    </recommendedName>
</protein>
<evidence type="ECO:0000256" key="3">
    <source>
        <dbReference type="ARBA" id="ARBA00022692"/>
    </source>
</evidence>
<evidence type="ECO:0000256" key="1">
    <source>
        <dbReference type="ARBA" id="ARBA00004251"/>
    </source>
</evidence>
<organism evidence="14 15">
    <name type="scientific">Hemibagrus wyckioides</name>
    <dbReference type="NCBI Taxonomy" id="337641"/>
    <lineage>
        <taxon>Eukaryota</taxon>
        <taxon>Metazoa</taxon>
        <taxon>Chordata</taxon>
        <taxon>Craniata</taxon>
        <taxon>Vertebrata</taxon>
        <taxon>Euteleostomi</taxon>
        <taxon>Actinopterygii</taxon>
        <taxon>Neopterygii</taxon>
        <taxon>Teleostei</taxon>
        <taxon>Ostariophysi</taxon>
        <taxon>Siluriformes</taxon>
        <taxon>Bagridae</taxon>
        <taxon>Hemibagrus</taxon>
    </lineage>
</organism>
<dbReference type="InterPro" id="IPR013106">
    <property type="entry name" value="Ig_V-set"/>
</dbReference>
<feature type="domain" description="Ig-like" evidence="13">
    <location>
        <begin position="747"/>
        <end position="840"/>
    </location>
</feature>
<dbReference type="GO" id="GO:0042102">
    <property type="term" value="P:positive regulation of T cell proliferation"/>
    <property type="evidence" value="ECO:0007669"/>
    <property type="project" value="TreeGrafter"/>
</dbReference>
<evidence type="ECO:0000256" key="4">
    <source>
        <dbReference type="ARBA" id="ARBA00022729"/>
    </source>
</evidence>